<feature type="transmembrane region" description="Helical" evidence="1">
    <location>
        <begin position="262"/>
        <end position="282"/>
    </location>
</feature>
<dbReference type="InterPro" id="IPR008537">
    <property type="entry name" value="DUF819"/>
</dbReference>
<dbReference type="AlphaFoldDB" id="A0A545UJZ2"/>
<feature type="transmembrane region" description="Helical" evidence="1">
    <location>
        <begin position="302"/>
        <end position="320"/>
    </location>
</feature>
<feature type="transmembrane region" description="Helical" evidence="1">
    <location>
        <begin position="40"/>
        <end position="57"/>
    </location>
</feature>
<feature type="transmembrane region" description="Helical" evidence="1">
    <location>
        <begin position="422"/>
        <end position="447"/>
    </location>
</feature>
<feature type="transmembrane region" description="Helical" evidence="1">
    <location>
        <begin position="389"/>
        <end position="410"/>
    </location>
</feature>
<dbReference type="OrthoDB" id="653763at2"/>
<comment type="caution">
    <text evidence="2">The sequence shown here is derived from an EMBL/GenBank/DDBJ whole genome shotgun (WGS) entry which is preliminary data.</text>
</comment>
<dbReference type="EMBL" id="VIKS01000001">
    <property type="protein sequence ID" value="TQV89776.1"/>
    <property type="molecule type" value="Genomic_DNA"/>
</dbReference>
<gene>
    <name evidence="2" type="ORF">FLL46_02535</name>
</gene>
<name>A0A545UJZ2_9GAMM</name>
<feature type="transmembrane region" description="Helical" evidence="1">
    <location>
        <begin position="362"/>
        <end position="382"/>
    </location>
</feature>
<proteinExistence type="predicted"/>
<evidence type="ECO:0000313" key="3">
    <source>
        <dbReference type="Proteomes" id="UP000315439"/>
    </source>
</evidence>
<feature type="transmembrane region" description="Helical" evidence="1">
    <location>
        <begin position="202"/>
        <end position="225"/>
    </location>
</feature>
<organism evidence="2 3">
    <name type="scientific">Aliikangiella coralliicola</name>
    <dbReference type="NCBI Taxonomy" id="2592383"/>
    <lineage>
        <taxon>Bacteria</taxon>
        <taxon>Pseudomonadati</taxon>
        <taxon>Pseudomonadota</taxon>
        <taxon>Gammaproteobacteria</taxon>
        <taxon>Oceanospirillales</taxon>
        <taxon>Pleioneaceae</taxon>
        <taxon>Aliikangiella</taxon>
    </lineage>
</organism>
<dbReference type="Proteomes" id="UP000315439">
    <property type="component" value="Unassembled WGS sequence"/>
</dbReference>
<accession>A0A545UJZ2</accession>
<keyword evidence="1" id="KW-0812">Transmembrane</keyword>
<dbReference type="RefSeq" id="WP_142891840.1">
    <property type="nucleotide sequence ID" value="NZ_ML660160.1"/>
</dbReference>
<sequence>MQQPVTYLITNSAVVFGILAVILGLIFYTHKSDNVYCRRFYKFVPALLLCYFIPSLLHTFHIVPYDYSCTDILSGAVDAGKGVLEQCQLAKSPEDAKIAASGSQLYYVASRFLLPTSLVLLTLSIDFKKIKALGPKAIILFLTGTLGIVIGGPIALLIMSLINPDIVAGDVWRGMTTVAGSWIGGGANQAAMKEVYDVSGELFSSMIAVDVIIANIWMAVLLLMAGRAKQIDTASGADTSAIEDLKATVERFQKKHARIPDLTDLMLILAIGFGATAVGHLVADNVAPFIAENWPAASKYSLTSKFFWLVVTATSIGLVLSTTKLKQFEAAGASRVGSVFIYVLVASIGLHMDISAIVERPWLFLVGGIWMLVHASLMLIVAKAIKAPLFYMAVGSQANVGGAASAPVVASAFHPSLAPVGVLLAVLGYALGTYAAWFCGQILMVAAGA</sequence>
<feature type="transmembrane region" description="Helical" evidence="1">
    <location>
        <begin position="137"/>
        <end position="162"/>
    </location>
</feature>
<evidence type="ECO:0000313" key="2">
    <source>
        <dbReference type="EMBL" id="TQV89776.1"/>
    </source>
</evidence>
<keyword evidence="1" id="KW-1133">Transmembrane helix</keyword>
<keyword evidence="3" id="KW-1185">Reference proteome</keyword>
<feature type="transmembrane region" description="Helical" evidence="1">
    <location>
        <begin position="105"/>
        <end position="125"/>
    </location>
</feature>
<keyword evidence="1" id="KW-0472">Membrane</keyword>
<protein>
    <submittedName>
        <fullName evidence="2">DUF819 family protein</fullName>
    </submittedName>
</protein>
<evidence type="ECO:0000256" key="1">
    <source>
        <dbReference type="SAM" id="Phobius"/>
    </source>
</evidence>
<dbReference type="PANTHER" id="PTHR34289">
    <property type="entry name" value="PROTEIN, PUTATIVE (DUF819)-RELATED"/>
    <property type="match status" value="1"/>
</dbReference>
<dbReference type="Pfam" id="PF05684">
    <property type="entry name" value="DUF819"/>
    <property type="match status" value="1"/>
</dbReference>
<feature type="transmembrane region" description="Helical" evidence="1">
    <location>
        <begin position="332"/>
        <end position="350"/>
    </location>
</feature>
<feature type="transmembrane region" description="Helical" evidence="1">
    <location>
        <begin position="6"/>
        <end position="28"/>
    </location>
</feature>
<dbReference type="PANTHER" id="PTHR34289:SF8">
    <property type="entry name" value="DUF819 DOMAIN-CONTAINING PROTEIN"/>
    <property type="match status" value="1"/>
</dbReference>
<reference evidence="2 3" key="1">
    <citation type="submission" date="2019-07" db="EMBL/GenBank/DDBJ databases">
        <title>Draft genome for Aliikangiella sp. M105.</title>
        <authorList>
            <person name="Wang G."/>
        </authorList>
    </citation>
    <scope>NUCLEOTIDE SEQUENCE [LARGE SCALE GENOMIC DNA]</scope>
    <source>
        <strain evidence="2 3">M105</strain>
    </source>
</reference>